<dbReference type="EMBL" id="CAJNOL010001388">
    <property type="protein sequence ID" value="CAF1349644.1"/>
    <property type="molecule type" value="Genomic_DNA"/>
</dbReference>
<dbReference type="GO" id="GO:0007409">
    <property type="term" value="P:axonogenesis"/>
    <property type="evidence" value="ECO:0007669"/>
    <property type="project" value="TreeGrafter"/>
</dbReference>
<dbReference type="Pfam" id="PF02019">
    <property type="entry name" value="WIF"/>
    <property type="match status" value="1"/>
</dbReference>
<reference evidence="20" key="1">
    <citation type="submission" date="2021-02" db="EMBL/GenBank/DDBJ databases">
        <authorList>
            <person name="Nowell W R."/>
        </authorList>
    </citation>
    <scope>NUCLEOTIDE SEQUENCE</scope>
</reference>
<dbReference type="SMART" id="SM00469">
    <property type="entry name" value="WIF"/>
    <property type="match status" value="1"/>
</dbReference>
<keyword evidence="3" id="KW-0808">Transferase</keyword>
<evidence type="ECO:0000256" key="2">
    <source>
        <dbReference type="ARBA" id="ARBA00004308"/>
    </source>
</evidence>
<dbReference type="PROSITE" id="PS50814">
    <property type="entry name" value="WIF"/>
    <property type="match status" value="1"/>
</dbReference>
<dbReference type="PANTHER" id="PTHR24416">
    <property type="entry name" value="TYROSINE-PROTEIN KINASE RECEPTOR"/>
    <property type="match status" value="1"/>
</dbReference>
<keyword evidence="6" id="KW-0547">Nucleotide-binding</keyword>
<dbReference type="SUPFAM" id="SSF56112">
    <property type="entry name" value="Protein kinase-like (PK-like)"/>
    <property type="match status" value="1"/>
</dbReference>
<dbReference type="EMBL" id="CAJNOH010000024">
    <property type="protein sequence ID" value="CAF0773305.1"/>
    <property type="molecule type" value="Genomic_DNA"/>
</dbReference>
<feature type="signal peptide" evidence="15">
    <location>
        <begin position="1"/>
        <end position="15"/>
    </location>
</feature>
<dbReference type="PROSITE" id="PS50011">
    <property type="entry name" value="PROTEIN_KINASE_DOM"/>
    <property type="match status" value="1"/>
</dbReference>
<dbReference type="GO" id="GO:0005524">
    <property type="term" value="F:ATP binding"/>
    <property type="evidence" value="ECO:0007669"/>
    <property type="project" value="UniProtKB-KW"/>
</dbReference>
<keyword evidence="13" id="KW-0325">Glycoprotein</keyword>
<evidence type="ECO:0000259" key="17">
    <source>
        <dbReference type="PROSITE" id="PS50814"/>
    </source>
</evidence>
<evidence type="ECO:0000313" key="22">
    <source>
        <dbReference type="Proteomes" id="UP000663870"/>
    </source>
</evidence>
<evidence type="ECO:0000256" key="10">
    <source>
        <dbReference type="ARBA" id="ARBA00023136"/>
    </source>
</evidence>
<accession>A0A815FRP4</accession>
<dbReference type="GO" id="GO:0043235">
    <property type="term" value="C:receptor complex"/>
    <property type="evidence" value="ECO:0007669"/>
    <property type="project" value="TreeGrafter"/>
</dbReference>
<keyword evidence="7" id="KW-0418">Kinase</keyword>
<dbReference type="InterPro" id="IPR003306">
    <property type="entry name" value="WIF"/>
</dbReference>
<evidence type="ECO:0000256" key="11">
    <source>
        <dbReference type="ARBA" id="ARBA00023137"/>
    </source>
</evidence>
<proteinExistence type="predicted"/>
<organism evidence="20 22">
    <name type="scientific">Rotaria sordida</name>
    <dbReference type="NCBI Taxonomy" id="392033"/>
    <lineage>
        <taxon>Eukaryota</taxon>
        <taxon>Metazoa</taxon>
        <taxon>Spiralia</taxon>
        <taxon>Gnathifera</taxon>
        <taxon>Rotifera</taxon>
        <taxon>Eurotatoria</taxon>
        <taxon>Bdelloidea</taxon>
        <taxon>Philodinida</taxon>
        <taxon>Philodinidae</taxon>
        <taxon>Rotaria</taxon>
    </lineage>
</organism>
<evidence type="ECO:0000256" key="12">
    <source>
        <dbReference type="ARBA" id="ARBA00023170"/>
    </source>
</evidence>
<feature type="transmembrane region" description="Helical" evidence="14">
    <location>
        <begin position="195"/>
        <end position="221"/>
    </location>
</feature>
<dbReference type="GO" id="GO:0005886">
    <property type="term" value="C:plasma membrane"/>
    <property type="evidence" value="ECO:0007669"/>
    <property type="project" value="TreeGrafter"/>
</dbReference>
<keyword evidence="5 15" id="KW-0732">Signal</keyword>
<evidence type="ECO:0000256" key="8">
    <source>
        <dbReference type="ARBA" id="ARBA00022840"/>
    </source>
</evidence>
<sequence length="569" mass="65881">MNILLIILLINLINAQLNLYLDSVSVEQLFELKEHRLYFINENRIRQSAFESSLSVSANIHFVEFTWNEDRFDIDKSKLYYEYNTSSSDEQSLLRPVLNIIEKGIVPKEISTFSILFPCLTTNRINCSVLFRLYNSTTNHTTMIINLKFLKYCRIETTINQSVLSQFYNSNQIMDYLLIKESRHRDFTSITITTIFTYSLIIAFVVFLIVFCTAISLFCLYRLTTTNKTISNDLSHDNQDHPALPMSFDMTTFEDVSLYSCTQYDFTKTTDELLSSVTFADCTIDQNRVTLHEIIMEGRFGRLLHCSLNDSSTNISTQNIYGKTVNSSATSTQLNQMLHDCCLFATLKHSTINSPLGIIYKNELSPYPLIIYPYSNKGILKRFIIQNRTSPREQLLSTQELVYMAIHIAKGLHFLHRRKMLMKDIGTRNCLVMDDLTVKLTDYALSRDLFPQDYDCLPMDVPNESRPLKFMAIESINDRRFSTASDVWSYGVLLWELMSRGLQPYADIESCSLVTHLQDNYRLVQPINCPDSLFKLMSACWIISIDQRPSMTSLLQLLMEFYGQLARFI</sequence>
<evidence type="ECO:0008006" key="23">
    <source>
        <dbReference type="Google" id="ProtNLM"/>
    </source>
</evidence>
<evidence type="ECO:0000256" key="7">
    <source>
        <dbReference type="ARBA" id="ARBA00022777"/>
    </source>
</evidence>
<evidence type="ECO:0000256" key="4">
    <source>
        <dbReference type="ARBA" id="ARBA00022692"/>
    </source>
</evidence>
<dbReference type="InterPro" id="IPR050122">
    <property type="entry name" value="RTK"/>
</dbReference>
<evidence type="ECO:0000256" key="5">
    <source>
        <dbReference type="ARBA" id="ARBA00022729"/>
    </source>
</evidence>
<keyword evidence="4 14" id="KW-0812">Transmembrane</keyword>
<evidence type="ECO:0000256" key="15">
    <source>
        <dbReference type="SAM" id="SignalP"/>
    </source>
</evidence>
<dbReference type="EMBL" id="CAJNOL010001287">
    <property type="protein sequence ID" value="CAF1329665.1"/>
    <property type="molecule type" value="Genomic_DNA"/>
</dbReference>
<keyword evidence="9 14" id="KW-1133">Transmembrane helix</keyword>
<evidence type="ECO:0000313" key="19">
    <source>
        <dbReference type="EMBL" id="CAF1146859.1"/>
    </source>
</evidence>
<dbReference type="Gene3D" id="1.10.510.10">
    <property type="entry name" value="Transferase(Phosphotransferase) domain 1"/>
    <property type="match status" value="1"/>
</dbReference>
<keyword evidence="12" id="KW-0675">Receptor</keyword>
<dbReference type="InterPro" id="IPR038677">
    <property type="entry name" value="WIF_sf"/>
</dbReference>
<dbReference type="GO" id="GO:0010976">
    <property type="term" value="P:positive regulation of neuron projection development"/>
    <property type="evidence" value="ECO:0007669"/>
    <property type="project" value="TreeGrafter"/>
</dbReference>
<feature type="chain" id="PRO_5036227545" description="Protein kinase domain-containing protein" evidence="15">
    <location>
        <begin position="16"/>
        <end position="569"/>
    </location>
</feature>
<dbReference type="GO" id="GO:0012505">
    <property type="term" value="C:endomembrane system"/>
    <property type="evidence" value="ECO:0007669"/>
    <property type="project" value="UniProtKB-SubCell"/>
</dbReference>
<dbReference type="GO" id="GO:0004713">
    <property type="term" value="F:protein tyrosine kinase activity"/>
    <property type="evidence" value="ECO:0007669"/>
    <property type="project" value="UniProtKB-KW"/>
</dbReference>
<dbReference type="AlphaFoldDB" id="A0A815FRP4"/>
<keyword evidence="10 14" id="KW-0472">Membrane</keyword>
<dbReference type="InterPro" id="IPR001245">
    <property type="entry name" value="Ser-Thr/Tyr_kinase_cat_dom"/>
</dbReference>
<dbReference type="GO" id="GO:0007169">
    <property type="term" value="P:cell surface receptor protein tyrosine kinase signaling pathway"/>
    <property type="evidence" value="ECO:0007669"/>
    <property type="project" value="TreeGrafter"/>
</dbReference>
<feature type="domain" description="WIF" evidence="17">
    <location>
        <begin position="19"/>
        <end position="153"/>
    </location>
</feature>
<evidence type="ECO:0000313" key="18">
    <source>
        <dbReference type="EMBL" id="CAF0773305.1"/>
    </source>
</evidence>
<gene>
    <name evidence="20" type="ORF">JXQ802_LOCUS30990</name>
    <name evidence="21" type="ORF">JXQ802_LOCUS32021</name>
    <name evidence="18" type="ORF">PYM288_LOCUS3226</name>
    <name evidence="19" type="ORF">ZHD862_LOCUS19949</name>
</gene>
<evidence type="ECO:0000256" key="9">
    <source>
        <dbReference type="ARBA" id="ARBA00022989"/>
    </source>
</evidence>
<evidence type="ECO:0000256" key="14">
    <source>
        <dbReference type="SAM" id="Phobius"/>
    </source>
</evidence>
<evidence type="ECO:0000256" key="6">
    <source>
        <dbReference type="ARBA" id="ARBA00022741"/>
    </source>
</evidence>
<dbReference type="InterPro" id="IPR000719">
    <property type="entry name" value="Prot_kinase_dom"/>
</dbReference>
<keyword evidence="22" id="KW-1185">Reference proteome</keyword>
<feature type="domain" description="Protein kinase" evidence="16">
    <location>
        <begin position="289"/>
        <end position="562"/>
    </location>
</feature>
<name>A0A815FRP4_9BILA</name>
<evidence type="ECO:0000256" key="1">
    <source>
        <dbReference type="ARBA" id="ARBA00004167"/>
    </source>
</evidence>
<dbReference type="GO" id="GO:0050793">
    <property type="term" value="P:regulation of developmental process"/>
    <property type="evidence" value="ECO:0007669"/>
    <property type="project" value="UniProtKB-ARBA"/>
</dbReference>
<dbReference type="PANTHER" id="PTHR24416:SF349">
    <property type="entry name" value="TYROSINE-PROTEIN KINASE RYK"/>
    <property type="match status" value="1"/>
</dbReference>
<evidence type="ECO:0000313" key="20">
    <source>
        <dbReference type="EMBL" id="CAF1329665.1"/>
    </source>
</evidence>
<comment type="subcellular location">
    <subcellularLocation>
        <location evidence="2">Endomembrane system</location>
    </subcellularLocation>
    <subcellularLocation>
        <location evidence="1">Membrane</location>
        <topology evidence="1">Single-pass membrane protein</topology>
    </subcellularLocation>
</comment>
<dbReference type="Pfam" id="PF07714">
    <property type="entry name" value="PK_Tyr_Ser-Thr"/>
    <property type="match status" value="1"/>
</dbReference>
<dbReference type="Proteomes" id="UP000663870">
    <property type="component" value="Unassembled WGS sequence"/>
</dbReference>
<dbReference type="InterPro" id="IPR011009">
    <property type="entry name" value="Kinase-like_dom_sf"/>
</dbReference>
<dbReference type="Proteomes" id="UP000663854">
    <property type="component" value="Unassembled WGS sequence"/>
</dbReference>
<dbReference type="GO" id="GO:0051897">
    <property type="term" value="P:positive regulation of phosphatidylinositol 3-kinase/protein kinase B signal transduction"/>
    <property type="evidence" value="ECO:0007669"/>
    <property type="project" value="TreeGrafter"/>
</dbReference>
<comment type="caution">
    <text evidence="20">The sequence shown here is derived from an EMBL/GenBank/DDBJ whole genome shotgun (WGS) entry which is preliminary data.</text>
</comment>
<protein>
    <recommendedName>
        <fullName evidence="23">Protein kinase domain-containing protein</fullName>
    </recommendedName>
</protein>
<evidence type="ECO:0000259" key="16">
    <source>
        <dbReference type="PROSITE" id="PS50011"/>
    </source>
</evidence>
<evidence type="ECO:0000256" key="3">
    <source>
        <dbReference type="ARBA" id="ARBA00022679"/>
    </source>
</evidence>
<keyword evidence="8" id="KW-0067">ATP-binding</keyword>
<dbReference type="Proteomes" id="UP000663864">
    <property type="component" value="Unassembled WGS sequence"/>
</dbReference>
<dbReference type="EMBL" id="CAJNOT010001110">
    <property type="protein sequence ID" value="CAF1146859.1"/>
    <property type="molecule type" value="Genomic_DNA"/>
</dbReference>
<keyword evidence="11" id="KW-0829">Tyrosine-protein kinase</keyword>
<dbReference type="Gene3D" id="2.60.40.2170">
    <property type="entry name" value="Wnt, WIF domain"/>
    <property type="match status" value="1"/>
</dbReference>
<dbReference type="Gene3D" id="3.30.200.20">
    <property type="entry name" value="Phosphorylase Kinase, domain 1"/>
    <property type="match status" value="1"/>
</dbReference>
<dbReference type="FunFam" id="1.10.510.10:FF:001512">
    <property type="entry name" value="Receptor tyrosine-protein kinase erbB-2"/>
    <property type="match status" value="1"/>
</dbReference>
<evidence type="ECO:0000313" key="21">
    <source>
        <dbReference type="EMBL" id="CAF1349644.1"/>
    </source>
</evidence>
<dbReference type="PRINTS" id="PR00109">
    <property type="entry name" value="TYRKINASE"/>
</dbReference>
<evidence type="ECO:0000256" key="13">
    <source>
        <dbReference type="ARBA" id="ARBA00023180"/>
    </source>
</evidence>